<evidence type="ECO:0000256" key="3">
    <source>
        <dbReference type="ARBA" id="ARBA00022692"/>
    </source>
</evidence>
<name>A0A921VA42_9STRA</name>
<organism evidence="7 8">
    <name type="scientific">Phytophthora kernoviae</name>
    <dbReference type="NCBI Taxonomy" id="325452"/>
    <lineage>
        <taxon>Eukaryota</taxon>
        <taxon>Sar</taxon>
        <taxon>Stramenopiles</taxon>
        <taxon>Oomycota</taxon>
        <taxon>Peronosporomycetes</taxon>
        <taxon>Peronosporales</taxon>
        <taxon>Peronosporaceae</taxon>
        <taxon>Phytophthora</taxon>
    </lineage>
</organism>
<dbReference type="GO" id="GO:0005509">
    <property type="term" value="F:calcium ion binding"/>
    <property type="evidence" value="ECO:0007669"/>
    <property type="project" value="InterPro"/>
</dbReference>
<comment type="subcellular location">
    <subcellularLocation>
        <location evidence="1">Membrane</location>
    </subcellularLocation>
</comment>
<protein>
    <recommendedName>
        <fullName evidence="6">EF-hand domain-containing protein</fullName>
    </recommendedName>
</protein>
<keyword evidence="4" id="KW-1133">Transmembrane helix</keyword>
<dbReference type="AlphaFoldDB" id="A0A921VA42"/>
<reference evidence="7" key="2">
    <citation type="submission" date="2020-06" db="EMBL/GenBank/DDBJ databases">
        <authorList>
            <person name="Studholme D.J."/>
        </authorList>
    </citation>
    <scope>NUCLEOTIDE SEQUENCE</scope>
    <source>
        <strain evidence="7">NZFS 3630</strain>
    </source>
</reference>
<evidence type="ECO:0000313" key="8">
    <source>
        <dbReference type="Proteomes" id="UP000792063"/>
    </source>
</evidence>
<comment type="similarity">
    <text evidence="2">Belongs to the FUN14 family.</text>
</comment>
<dbReference type="Pfam" id="PF04930">
    <property type="entry name" value="FUN14"/>
    <property type="match status" value="1"/>
</dbReference>
<gene>
    <name evidence="7" type="ORF">JM18_004079</name>
</gene>
<dbReference type="PANTHER" id="PTHR21346">
    <property type="entry name" value="FUN14 DOMAIN CONTAINING"/>
    <property type="match status" value="1"/>
</dbReference>
<dbReference type="PANTHER" id="PTHR21346:SF10">
    <property type="entry name" value="TRANSMEMBRANE PROTEIN"/>
    <property type="match status" value="1"/>
</dbReference>
<proteinExistence type="inferred from homology"/>
<dbReference type="EMBL" id="JPWU03000091">
    <property type="protein sequence ID" value="KAG2526905.1"/>
    <property type="molecule type" value="Genomic_DNA"/>
</dbReference>
<dbReference type="GO" id="GO:0016020">
    <property type="term" value="C:membrane"/>
    <property type="evidence" value="ECO:0007669"/>
    <property type="project" value="UniProtKB-SubCell"/>
</dbReference>
<dbReference type="PROSITE" id="PS00018">
    <property type="entry name" value="EF_HAND_1"/>
    <property type="match status" value="1"/>
</dbReference>
<dbReference type="InterPro" id="IPR002048">
    <property type="entry name" value="EF_hand_dom"/>
</dbReference>
<keyword evidence="3" id="KW-0812">Transmembrane</keyword>
<evidence type="ECO:0000313" key="7">
    <source>
        <dbReference type="EMBL" id="KAG2526905.1"/>
    </source>
</evidence>
<evidence type="ECO:0000256" key="1">
    <source>
        <dbReference type="ARBA" id="ARBA00004370"/>
    </source>
</evidence>
<evidence type="ECO:0000256" key="2">
    <source>
        <dbReference type="ARBA" id="ARBA00009160"/>
    </source>
</evidence>
<evidence type="ECO:0000259" key="6">
    <source>
        <dbReference type="PROSITE" id="PS50222"/>
    </source>
</evidence>
<dbReference type="InterPro" id="IPR007014">
    <property type="entry name" value="FUN14"/>
</dbReference>
<sequence length="214" mass="22871">MSIHMRSQLFLVRPQTLKFGSRAMDMAKKLPQRSQALALRLPARSVTRTPQIVVAGAVLSASVSLLLKESALCQEVLLAAAEGPSGSDDPKKKKSTDPVEQIIDTVLANCGELTLAGGLGFCSGYAAKQVGKAAALAVGFIFIMAQAAAYNGYIDIKWGKVQKDVIAKVDPNGDGKINSEDVKLWYRKFLKIMKTNLPSSAGFSSGFALAIYYA</sequence>
<reference evidence="7" key="1">
    <citation type="journal article" date="2015" name="Genom Data">
        <title>Genome sequences of six Phytophthora species associated with forests in New Zealand.</title>
        <authorList>
            <person name="Studholme D.J."/>
            <person name="McDougal R.L."/>
            <person name="Sambles C."/>
            <person name="Hansen E."/>
            <person name="Hardy G."/>
            <person name="Grant M."/>
            <person name="Ganley R.J."/>
            <person name="Williams N.M."/>
        </authorList>
    </citation>
    <scope>NUCLEOTIDE SEQUENCE</scope>
    <source>
        <strain evidence="7">NZFS 3630</strain>
    </source>
</reference>
<comment type="caution">
    <text evidence="7">The sequence shown here is derived from an EMBL/GenBank/DDBJ whole genome shotgun (WGS) entry which is preliminary data.</text>
</comment>
<dbReference type="PROSITE" id="PS50222">
    <property type="entry name" value="EF_HAND_2"/>
    <property type="match status" value="1"/>
</dbReference>
<keyword evidence="5" id="KW-0472">Membrane</keyword>
<feature type="domain" description="EF-hand" evidence="6">
    <location>
        <begin position="163"/>
        <end position="192"/>
    </location>
</feature>
<evidence type="ECO:0000256" key="4">
    <source>
        <dbReference type="ARBA" id="ARBA00022989"/>
    </source>
</evidence>
<accession>A0A921VA42</accession>
<dbReference type="InterPro" id="IPR018247">
    <property type="entry name" value="EF_Hand_1_Ca_BS"/>
</dbReference>
<evidence type="ECO:0000256" key="5">
    <source>
        <dbReference type="ARBA" id="ARBA00023136"/>
    </source>
</evidence>
<dbReference type="Proteomes" id="UP000792063">
    <property type="component" value="Unassembled WGS sequence"/>
</dbReference>